<dbReference type="PANTHER" id="PTHR33928">
    <property type="entry name" value="POLYGALACTURONASE QRT3"/>
    <property type="match status" value="1"/>
</dbReference>
<feature type="domain" description="Rhamnogalacturonase A/B/Epimerase-like pectate lyase" evidence="4">
    <location>
        <begin position="433"/>
        <end position="500"/>
    </location>
</feature>
<feature type="signal peptide" evidence="3">
    <location>
        <begin position="1"/>
        <end position="24"/>
    </location>
</feature>
<dbReference type="InterPro" id="IPR000420">
    <property type="entry name" value="Yeast_PIR_rpt"/>
</dbReference>
<evidence type="ECO:0000259" key="4">
    <source>
        <dbReference type="Pfam" id="PF12708"/>
    </source>
</evidence>
<dbReference type="PROSITE" id="PS51257">
    <property type="entry name" value="PROKAR_LIPOPROTEIN"/>
    <property type="match status" value="1"/>
</dbReference>
<protein>
    <recommendedName>
        <fullName evidence="4">Rhamnogalacturonase A/B/Epimerase-like pectate lyase domain-containing protein</fullName>
    </recommendedName>
</protein>
<dbReference type="InterPro" id="IPR011050">
    <property type="entry name" value="Pectin_lyase_fold/virulence"/>
</dbReference>
<evidence type="ECO:0000313" key="6">
    <source>
        <dbReference type="Proteomes" id="UP001345013"/>
    </source>
</evidence>
<dbReference type="Proteomes" id="UP001345013">
    <property type="component" value="Unassembled WGS sequence"/>
</dbReference>
<dbReference type="PROSITE" id="PS50256">
    <property type="entry name" value="PIR_REPEAT_2"/>
    <property type="match status" value="1"/>
</dbReference>
<dbReference type="Gene3D" id="2.160.20.10">
    <property type="entry name" value="Single-stranded right-handed beta-helix, Pectin lyase-like"/>
    <property type="match status" value="3"/>
</dbReference>
<dbReference type="Pfam" id="PF12708">
    <property type="entry name" value="Pect-lyase_RHGA_epim"/>
    <property type="match status" value="2"/>
</dbReference>
<feature type="domain" description="Rhamnogalacturonase A/B/Epimerase-like pectate lyase" evidence="4">
    <location>
        <begin position="79"/>
        <end position="301"/>
    </location>
</feature>
<dbReference type="PANTHER" id="PTHR33928:SF2">
    <property type="entry name" value="PECTATE LYASE SUPERFAMILY PROTEIN DOMAIN-CONTAINING PROTEIN-RELATED"/>
    <property type="match status" value="1"/>
</dbReference>
<feature type="compositionally biased region" description="Low complexity" evidence="2">
    <location>
        <begin position="601"/>
        <end position="610"/>
    </location>
</feature>
<organism evidence="5 6">
    <name type="scientific">Lithohypha guttulata</name>
    <dbReference type="NCBI Taxonomy" id="1690604"/>
    <lineage>
        <taxon>Eukaryota</taxon>
        <taxon>Fungi</taxon>
        <taxon>Dikarya</taxon>
        <taxon>Ascomycota</taxon>
        <taxon>Pezizomycotina</taxon>
        <taxon>Eurotiomycetes</taxon>
        <taxon>Chaetothyriomycetidae</taxon>
        <taxon>Chaetothyriales</taxon>
        <taxon>Trichomeriaceae</taxon>
        <taxon>Lithohypha</taxon>
    </lineage>
</organism>
<sequence>MSFATRSSVAIALIWLLACTFVFANHGVRRQSQPHYENLRGGINGTRPAYSNPSCSYWLEEIDHQGIAPFQNDSSYEVFRNVKDFGALGDGITDDTAAINLAISQGGRCAPGSCASSTTTPALVYFPAGTYLVSASIIDYYYTTLIGNPNCLPTIKVAQNYTGSFVIDGDPYGANGLSYGATNVFWRQIRNLIIDTTSVNATTQISGIHWPTGQATSISNVVFQMNEQPGTQHWGLFIEEGSGGFLSDLVFIGGLYGANVGNQQFTSRNFTFYNCVTAINQLWDWGWTYQQMSFNNVSCGLNMSSGGVSDQAVGSVVMFDSEFNDVDIGILHAHTANAYPPAAGALILENVDFNHVGVAVQGPNGTDVPGTTSSFTVPAWAQGHAYSPSSMNFTELHGYITPNLRSPALTSNGEYYTRPKPQYGDWPVSQILSARSVGAKGDGFTDDTAALQTAITTAASQGNILFIDGGDYIVTSTLYVPAGSKIVGEVFPVILATGAFWSDINNPLPVVQVGKPGEVGQIEWSDCILSTKGPAPGAVLVQWNLASGNAPQRPSPPVPHSSAPAASLTLVPVSQIPDGQPQAPIDTVVPVSQISDGQVQAPAATARPAASVSQVSDGQPRYSSAPLGWIGQGQYGPGQPEVQGPSGMWDVHTRIGGFAGSDLSITDCPASETRNISIPPNEIDDNCVAAAASVIVTKTARNLYMENTWLWVADHDAEDPQLRQITVYAGRGLLIESNHAVWLVGTSVEHHSFYEYQFANTQDIFAGHIQTETAYYQPNPPAQIPFPAIASLSDPTFPDYCLNGSLFLDPDYILQPNELHNNCDGWGLRIVDSFNIYIYGAGHYSFFYDYNVTCAQQGYGAECQSRVVSLENSMQNVAIYGLSTVGSQSMVTWNGRDVVPAADNVAGFTNTIALFRPGQV</sequence>
<dbReference type="EMBL" id="JAVRRG010000104">
    <property type="protein sequence ID" value="KAK5085116.1"/>
    <property type="molecule type" value="Genomic_DNA"/>
</dbReference>
<evidence type="ECO:0000256" key="3">
    <source>
        <dbReference type="SAM" id="SignalP"/>
    </source>
</evidence>
<dbReference type="InterPro" id="IPR012334">
    <property type="entry name" value="Pectin_lyas_fold"/>
</dbReference>
<dbReference type="CDD" id="cd23668">
    <property type="entry name" value="GH55_beta13glucanase-like"/>
    <property type="match status" value="1"/>
</dbReference>
<accession>A0ABR0K568</accession>
<feature type="chain" id="PRO_5047088786" description="Rhamnogalacturonase A/B/Epimerase-like pectate lyase domain-containing protein" evidence="3">
    <location>
        <begin position="25"/>
        <end position="920"/>
    </location>
</feature>
<gene>
    <name evidence="5" type="ORF">LTR24_007187</name>
</gene>
<keyword evidence="1 3" id="KW-0732">Signal</keyword>
<evidence type="ECO:0000256" key="1">
    <source>
        <dbReference type="ARBA" id="ARBA00022729"/>
    </source>
</evidence>
<proteinExistence type="predicted"/>
<dbReference type="InterPro" id="IPR024535">
    <property type="entry name" value="RHGA/B-epi-like_pectate_lyase"/>
</dbReference>
<comment type="caution">
    <text evidence="5">The sequence shown here is derived from an EMBL/GenBank/DDBJ whole genome shotgun (WGS) entry which is preliminary data.</text>
</comment>
<dbReference type="InterPro" id="IPR039279">
    <property type="entry name" value="QRT3-like"/>
</dbReference>
<feature type="region of interest" description="Disordered" evidence="2">
    <location>
        <begin position="600"/>
        <end position="620"/>
    </location>
</feature>
<evidence type="ECO:0000256" key="2">
    <source>
        <dbReference type="SAM" id="MobiDB-lite"/>
    </source>
</evidence>
<evidence type="ECO:0000313" key="5">
    <source>
        <dbReference type="EMBL" id="KAK5085116.1"/>
    </source>
</evidence>
<keyword evidence="6" id="KW-1185">Reference proteome</keyword>
<dbReference type="SUPFAM" id="SSF51126">
    <property type="entry name" value="Pectin lyase-like"/>
    <property type="match status" value="2"/>
</dbReference>
<name>A0ABR0K568_9EURO</name>
<reference evidence="5 6" key="1">
    <citation type="submission" date="2023-08" db="EMBL/GenBank/DDBJ databases">
        <title>Black Yeasts Isolated from many extreme environments.</title>
        <authorList>
            <person name="Coleine C."/>
            <person name="Stajich J.E."/>
            <person name="Selbmann L."/>
        </authorList>
    </citation>
    <scope>NUCLEOTIDE SEQUENCE [LARGE SCALE GENOMIC DNA]</scope>
    <source>
        <strain evidence="5 6">CCFEE 5885</strain>
    </source>
</reference>
<dbReference type="Pfam" id="PF00399">
    <property type="entry name" value="PIR"/>
    <property type="match status" value="2"/>
</dbReference>